<name>A0A6C0KU64_9ZZZZ</name>
<accession>A0A6C0KU64</accession>
<dbReference type="EMBL" id="MN740990">
    <property type="protein sequence ID" value="QHU21505.1"/>
    <property type="molecule type" value="Genomic_DNA"/>
</dbReference>
<protein>
    <submittedName>
        <fullName evidence="1">Uncharacterized protein</fullName>
    </submittedName>
</protein>
<dbReference type="AlphaFoldDB" id="A0A6C0KU64"/>
<sequence length="113" mass="13750">MDESKELNEIKRCIPLIGKTPDIVDGYMEGDVIDLLILLAKYKYNNEFEYTCKCISETEYKSFKTANNYMLEMIEYHKKICKKYKKEHQNLYYKYEGIFDNWHVEILKKYNFN</sequence>
<organism evidence="1">
    <name type="scientific">viral metagenome</name>
    <dbReference type="NCBI Taxonomy" id="1070528"/>
    <lineage>
        <taxon>unclassified sequences</taxon>
        <taxon>metagenomes</taxon>
        <taxon>organismal metagenomes</taxon>
    </lineage>
</organism>
<proteinExistence type="predicted"/>
<reference evidence="1" key="1">
    <citation type="journal article" date="2020" name="Nature">
        <title>Giant virus diversity and host interactions through global metagenomics.</title>
        <authorList>
            <person name="Schulz F."/>
            <person name="Roux S."/>
            <person name="Paez-Espino D."/>
            <person name="Jungbluth S."/>
            <person name="Walsh D.A."/>
            <person name="Denef V.J."/>
            <person name="McMahon K.D."/>
            <person name="Konstantinidis K.T."/>
            <person name="Eloe-Fadrosh E.A."/>
            <person name="Kyrpides N.C."/>
            <person name="Woyke T."/>
        </authorList>
    </citation>
    <scope>NUCLEOTIDE SEQUENCE</scope>
    <source>
        <strain evidence="1">GVMAG-S-3300013094-109</strain>
    </source>
</reference>
<evidence type="ECO:0000313" key="1">
    <source>
        <dbReference type="EMBL" id="QHU21505.1"/>
    </source>
</evidence>